<feature type="transmembrane region" description="Helical" evidence="6">
    <location>
        <begin position="318"/>
        <end position="338"/>
    </location>
</feature>
<evidence type="ECO:0000256" key="2">
    <source>
        <dbReference type="ARBA" id="ARBA00022475"/>
    </source>
</evidence>
<organism evidence="7 8">
    <name type="scientific">Amycolatopsis thermophila</name>
    <dbReference type="NCBI Taxonomy" id="206084"/>
    <lineage>
        <taxon>Bacteria</taxon>
        <taxon>Bacillati</taxon>
        <taxon>Actinomycetota</taxon>
        <taxon>Actinomycetes</taxon>
        <taxon>Pseudonocardiales</taxon>
        <taxon>Pseudonocardiaceae</taxon>
        <taxon>Amycolatopsis</taxon>
    </lineage>
</organism>
<evidence type="ECO:0000256" key="4">
    <source>
        <dbReference type="ARBA" id="ARBA00022679"/>
    </source>
</evidence>
<keyword evidence="2" id="KW-1003">Cell membrane</keyword>
<keyword evidence="6" id="KW-1133">Transmembrane helix</keyword>
<dbReference type="SUPFAM" id="SSF53448">
    <property type="entry name" value="Nucleotide-diphospho-sugar transferases"/>
    <property type="match status" value="1"/>
</dbReference>
<protein>
    <submittedName>
        <fullName evidence="7">Hyaluronan synthase</fullName>
        <ecNumber evidence="7">2.4.1.212</ecNumber>
    </submittedName>
</protein>
<feature type="transmembrane region" description="Helical" evidence="6">
    <location>
        <begin position="12"/>
        <end position="32"/>
    </location>
</feature>
<dbReference type="CDD" id="cd06423">
    <property type="entry name" value="CESA_like"/>
    <property type="match status" value="1"/>
</dbReference>
<evidence type="ECO:0000313" key="8">
    <source>
        <dbReference type="Proteomes" id="UP001229651"/>
    </source>
</evidence>
<keyword evidence="8" id="KW-1185">Reference proteome</keyword>
<dbReference type="RefSeq" id="WP_306997996.1">
    <property type="nucleotide sequence ID" value="NZ_JAUSUT010000001.1"/>
</dbReference>
<proteinExistence type="predicted"/>
<evidence type="ECO:0000256" key="5">
    <source>
        <dbReference type="ARBA" id="ARBA00023136"/>
    </source>
</evidence>
<dbReference type="GO" id="GO:0050501">
    <property type="term" value="F:hyaluronan synthase activity"/>
    <property type="evidence" value="ECO:0007669"/>
    <property type="project" value="UniProtKB-EC"/>
</dbReference>
<gene>
    <name evidence="7" type="ORF">FB470_006637</name>
</gene>
<name>A0ABU0F5I8_9PSEU</name>
<keyword evidence="6" id="KW-0812">Transmembrane</keyword>
<evidence type="ECO:0000256" key="3">
    <source>
        <dbReference type="ARBA" id="ARBA00022676"/>
    </source>
</evidence>
<evidence type="ECO:0000256" key="1">
    <source>
        <dbReference type="ARBA" id="ARBA00004236"/>
    </source>
</evidence>
<dbReference type="PANTHER" id="PTHR22913">
    <property type="entry name" value="HYALURONAN SYNTHASE"/>
    <property type="match status" value="1"/>
</dbReference>
<comment type="caution">
    <text evidence="7">The sequence shown here is derived from an EMBL/GenBank/DDBJ whole genome shotgun (WGS) entry which is preliminary data.</text>
</comment>
<feature type="transmembrane region" description="Helical" evidence="6">
    <location>
        <begin position="216"/>
        <end position="234"/>
    </location>
</feature>
<evidence type="ECO:0000256" key="6">
    <source>
        <dbReference type="SAM" id="Phobius"/>
    </source>
</evidence>
<feature type="transmembrane region" description="Helical" evidence="6">
    <location>
        <begin position="379"/>
        <end position="404"/>
    </location>
</feature>
<comment type="subcellular location">
    <subcellularLocation>
        <location evidence="1">Cell membrane</location>
    </subcellularLocation>
</comment>
<keyword evidence="4 7" id="KW-0808">Transferase</keyword>
<dbReference type="EC" id="2.4.1.212" evidence="7"/>
<dbReference type="Pfam" id="PF13641">
    <property type="entry name" value="Glyco_tranf_2_3"/>
    <property type="match status" value="1"/>
</dbReference>
<dbReference type="Proteomes" id="UP001229651">
    <property type="component" value="Unassembled WGS sequence"/>
</dbReference>
<dbReference type="InterPro" id="IPR029044">
    <property type="entry name" value="Nucleotide-diphossugar_trans"/>
</dbReference>
<feature type="transmembrane region" description="Helical" evidence="6">
    <location>
        <begin position="44"/>
        <end position="64"/>
    </location>
</feature>
<reference evidence="7 8" key="1">
    <citation type="submission" date="2023-07" db="EMBL/GenBank/DDBJ databases">
        <title>Sequencing the genomes of 1000 actinobacteria strains.</title>
        <authorList>
            <person name="Klenk H.-P."/>
        </authorList>
    </citation>
    <scope>NUCLEOTIDE SEQUENCE [LARGE SCALE GENOMIC DNA]</scope>
    <source>
        <strain evidence="7 8">DSM 45805</strain>
    </source>
</reference>
<feature type="transmembrane region" description="Helical" evidence="6">
    <location>
        <begin position="350"/>
        <end position="367"/>
    </location>
</feature>
<dbReference type="Gene3D" id="3.90.550.10">
    <property type="entry name" value="Spore Coat Polysaccharide Biosynthesis Protein SpsA, Chain A"/>
    <property type="match status" value="1"/>
</dbReference>
<dbReference type="PANTHER" id="PTHR22913:SF12">
    <property type="entry name" value="MANNURONAN SYNTHASE"/>
    <property type="match status" value="1"/>
</dbReference>
<sequence>MSTASKSGRFWPLLACVVSVLAATAWTTYYHFVWGHSEPTSVTFWFYTVATAIMIYYLGAAVIGRKFTHLPVAKGWVVAIVPTYNEEAELLRRTVMALVQQTRPPDEIHVVDDGSAVPVEPFHHPLVTWHRQTNQGKRHAQANVLNKLDRRKVDYIVTVDSDSVLDKHALAHVLRAMSNDRIQAATGLTLVENRHRNLLTRIVDLEMVTWCMVTRVARSILGAVAPTSGILAIYRADLVYDNLEDYVTSGTAGDDRRLTHYALLRGQVVAVNEALVHSALPEHLGQMWRQRVRWFKSYWRYVGWEIEHFPLIPLLFRAYGMIFTLVSPLVYAWVLILLPGQSKLVLIQGFGYWVIMTWAQTAMYAAMRPEMKLGTRLTAWIFLTPLVSLVNLLLIRPAMYWAIFKAKDQSWMTRTPEDLATAIEDEPTRQLAPVVSTKLPTRIVAAVELATEETRILPAVGYLPKHPLVEAKS</sequence>
<accession>A0ABU0F5I8</accession>
<dbReference type="EMBL" id="JAUSUT010000001">
    <property type="protein sequence ID" value="MDQ0382643.1"/>
    <property type="molecule type" value="Genomic_DNA"/>
</dbReference>
<keyword evidence="5 6" id="KW-0472">Membrane</keyword>
<evidence type="ECO:0000313" key="7">
    <source>
        <dbReference type="EMBL" id="MDQ0382643.1"/>
    </source>
</evidence>
<keyword evidence="3 7" id="KW-0328">Glycosyltransferase</keyword>